<dbReference type="NCBIfam" id="TIGR01222">
    <property type="entry name" value="minC"/>
    <property type="match status" value="1"/>
</dbReference>
<dbReference type="PANTHER" id="PTHR34108">
    <property type="entry name" value="SEPTUM SITE-DETERMINING PROTEIN MINC"/>
    <property type="match status" value="1"/>
</dbReference>
<keyword evidence="2 6" id="KW-0132">Cell division</keyword>
<dbReference type="RefSeq" id="WP_153249821.1">
    <property type="nucleotide sequence ID" value="NZ_CP044205.1"/>
</dbReference>
<dbReference type="PANTHER" id="PTHR34108:SF1">
    <property type="entry name" value="SEPTUM SITE-DETERMINING PROTEIN MINC"/>
    <property type="match status" value="1"/>
</dbReference>
<evidence type="ECO:0000313" key="10">
    <source>
        <dbReference type="Proteomes" id="UP000325755"/>
    </source>
</evidence>
<dbReference type="GO" id="GO:0051302">
    <property type="term" value="P:regulation of cell division"/>
    <property type="evidence" value="ECO:0007669"/>
    <property type="project" value="InterPro"/>
</dbReference>
<dbReference type="Proteomes" id="UP000325755">
    <property type="component" value="Chromosome"/>
</dbReference>
<comment type="similarity">
    <text evidence="1 6">Belongs to the MinC family.</text>
</comment>
<dbReference type="Gene3D" id="2.160.20.70">
    <property type="match status" value="1"/>
</dbReference>
<sequence length="242" mass="26116">MTVTKQAESSLFELKSGSINVPVLRLFSKQIQTLQPVLAEKVERAPIFFRNAPLIIDLQELQESLLEHELFELLAILRSLSMTPIGLRGGGAFLQDAVTQAGLTLLADLRHEPAATAVAHRPAAAVKPSAVPARTPSKIIDQPVRSGQHIYASGCDLVVLAPVSAGAEIIADGNIHVYGVLRGRALAGAQGEESSRIFCQDLQAELISVAGHYRVNEQLNENDKGKPVKIQLRDNALIIENL</sequence>
<dbReference type="AlphaFoldDB" id="A0A5Q0BNR8"/>
<dbReference type="Pfam" id="PF05209">
    <property type="entry name" value="MinC_N"/>
    <property type="match status" value="1"/>
</dbReference>
<comment type="function">
    <text evidence="5 6">Cell division inhibitor that blocks the formation of polar Z ring septums. Rapidly oscillates between the poles of the cell to destabilize FtsZ filaments that have formed before they mature into polar Z rings. Prevents FtsZ polymerization.</text>
</comment>
<dbReference type="InterPro" id="IPR016098">
    <property type="entry name" value="CAP/MinC_C"/>
</dbReference>
<feature type="domain" description="Septum formation inhibitor MinC N-terminal" evidence="8">
    <location>
        <begin position="12"/>
        <end position="84"/>
    </location>
</feature>
<accession>A0A5Q0BNR8</accession>
<evidence type="ECO:0000259" key="7">
    <source>
        <dbReference type="Pfam" id="PF03775"/>
    </source>
</evidence>
<evidence type="ECO:0000256" key="6">
    <source>
        <dbReference type="HAMAP-Rule" id="MF_00267"/>
    </source>
</evidence>
<dbReference type="FunCoup" id="A0A5Q0BNR8">
    <property type="interactions" value="57"/>
</dbReference>
<protein>
    <recommendedName>
        <fullName evidence="6">Probable septum site-determining protein MinC</fullName>
    </recommendedName>
</protein>
<evidence type="ECO:0000256" key="3">
    <source>
        <dbReference type="ARBA" id="ARBA00023210"/>
    </source>
</evidence>
<keyword evidence="10" id="KW-1185">Reference proteome</keyword>
<gene>
    <name evidence="6 9" type="primary">minC</name>
    <name evidence="9" type="ORF">F6R98_15400</name>
</gene>
<evidence type="ECO:0000256" key="4">
    <source>
        <dbReference type="ARBA" id="ARBA00023306"/>
    </source>
</evidence>
<dbReference type="InterPro" id="IPR036145">
    <property type="entry name" value="MinC_C_sf"/>
</dbReference>
<evidence type="ECO:0000256" key="5">
    <source>
        <dbReference type="ARBA" id="ARBA00025606"/>
    </source>
</evidence>
<dbReference type="SUPFAM" id="SSF63848">
    <property type="entry name" value="Cell-division inhibitor MinC, C-terminal domain"/>
    <property type="match status" value="1"/>
</dbReference>
<reference evidence="9 10" key="1">
    <citation type="submission" date="2019-09" db="EMBL/GenBank/DDBJ databases">
        <title>Ecophysiology of the spiral-shaped methanotroph Methylospira mobilis as revealed by the complete genome sequence.</title>
        <authorList>
            <person name="Oshkin I.Y."/>
            <person name="Dedysh S.N."/>
            <person name="Miroshnikov K."/>
            <person name="Danilova O.V."/>
            <person name="Hakobyan A."/>
            <person name="Liesack W."/>
        </authorList>
    </citation>
    <scope>NUCLEOTIDE SEQUENCE [LARGE SCALE GENOMIC DNA]</scope>
    <source>
        <strain evidence="9 10">Shm1</strain>
    </source>
</reference>
<keyword evidence="4 6" id="KW-0131">Cell cycle</keyword>
<evidence type="ECO:0000313" key="9">
    <source>
        <dbReference type="EMBL" id="QFY43844.1"/>
    </source>
</evidence>
<evidence type="ECO:0000256" key="2">
    <source>
        <dbReference type="ARBA" id="ARBA00022618"/>
    </source>
</evidence>
<dbReference type="EMBL" id="CP044205">
    <property type="protein sequence ID" value="QFY43844.1"/>
    <property type="molecule type" value="Genomic_DNA"/>
</dbReference>
<dbReference type="GO" id="GO:1901891">
    <property type="term" value="P:regulation of cell septum assembly"/>
    <property type="evidence" value="ECO:0007669"/>
    <property type="project" value="InterPro"/>
</dbReference>
<dbReference type="InParanoid" id="A0A5Q0BNR8"/>
<dbReference type="GO" id="GO:0000917">
    <property type="term" value="P:division septum assembly"/>
    <property type="evidence" value="ECO:0007669"/>
    <property type="project" value="UniProtKB-KW"/>
</dbReference>
<dbReference type="Gene3D" id="3.30.70.260">
    <property type="match status" value="1"/>
</dbReference>
<organism evidence="9 10">
    <name type="scientific">Candidatus Methylospira mobilis</name>
    <dbReference type="NCBI Taxonomy" id="1808979"/>
    <lineage>
        <taxon>Bacteria</taxon>
        <taxon>Pseudomonadati</taxon>
        <taxon>Pseudomonadota</taxon>
        <taxon>Gammaproteobacteria</taxon>
        <taxon>Methylococcales</taxon>
        <taxon>Methylococcaceae</taxon>
        <taxon>Candidatus Methylospira</taxon>
    </lineage>
</organism>
<dbReference type="HAMAP" id="MF_00267">
    <property type="entry name" value="MinC"/>
    <property type="match status" value="1"/>
</dbReference>
<evidence type="ECO:0000259" key="8">
    <source>
        <dbReference type="Pfam" id="PF05209"/>
    </source>
</evidence>
<feature type="domain" description="Septum formation inhibitor MinC C-terminal" evidence="7">
    <location>
        <begin position="139"/>
        <end position="240"/>
    </location>
</feature>
<dbReference type="OrthoDB" id="9794530at2"/>
<keyword evidence="3 6" id="KW-0717">Septation</keyword>
<dbReference type="GO" id="GO:0000902">
    <property type="term" value="P:cell morphogenesis"/>
    <property type="evidence" value="ECO:0007669"/>
    <property type="project" value="InterPro"/>
</dbReference>
<dbReference type="InterPro" id="IPR007874">
    <property type="entry name" value="MinC_N"/>
</dbReference>
<proteinExistence type="inferred from homology"/>
<dbReference type="InterPro" id="IPR005526">
    <property type="entry name" value="Septum_form_inhib_MinC_C"/>
</dbReference>
<dbReference type="KEGG" id="mmob:F6R98_15400"/>
<dbReference type="InterPro" id="IPR013033">
    <property type="entry name" value="MinC"/>
</dbReference>
<name>A0A5Q0BNR8_9GAMM</name>
<comment type="subunit">
    <text evidence="6">Interacts with MinD and FtsZ.</text>
</comment>
<dbReference type="Pfam" id="PF03775">
    <property type="entry name" value="MinC_C"/>
    <property type="match status" value="1"/>
</dbReference>
<evidence type="ECO:0000256" key="1">
    <source>
        <dbReference type="ARBA" id="ARBA00006291"/>
    </source>
</evidence>